<dbReference type="EMBL" id="LS483372">
    <property type="protein sequence ID" value="SQF90307.1"/>
    <property type="molecule type" value="Genomic_DNA"/>
</dbReference>
<protein>
    <submittedName>
        <fullName evidence="1">Uncharacterized protein</fullName>
    </submittedName>
</protein>
<organism evidence="1 2">
    <name type="scientific">Pseudomonas fluorescens</name>
    <dbReference type="NCBI Taxonomy" id="294"/>
    <lineage>
        <taxon>Bacteria</taxon>
        <taxon>Pseudomonadati</taxon>
        <taxon>Pseudomonadota</taxon>
        <taxon>Gammaproteobacteria</taxon>
        <taxon>Pseudomonadales</taxon>
        <taxon>Pseudomonadaceae</taxon>
        <taxon>Pseudomonas</taxon>
    </lineage>
</organism>
<dbReference type="Gene3D" id="1.20.5.1700">
    <property type="match status" value="1"/>
</dbReference>
<evidence type="ECO:0000313" key="1">
    <source>
        <dbReference type="EMBL" id="SQF90307.1"/>
    </source>
</evidence>
<sequence>MARKQGKTEEAASADLVVWTNISKNPVILGDGSTVGAGEQTTPEQAEFADGSFWEEHGVLVSGAPVLMDDGADQIAALTAEVETLRTQLATAGSEKDALLAEVEELKKQIPPKE</sequence>
<accession>A0A3M3XFV1</accession>
<dbReference type="RefSeq" id="WP_053254949.1">
    <property type="nucleotide sequence ID" value="NZ_CBCRXZ010000015.1"/>
</dbReference>
<name>A0A3M3XFV1_PSEFL</name>
<dbReference type="AlphaFoldDB" id="A0A3M3XFV1"/>
<dbReference type="Proteomes" id="UP000248640">
    <property type="component" value="Chromosome 1"/>
</dbReference>
<reference evidence="1 2" key="1">
    <citation type="submission" date="2018-06" db="EMBL/GenBank/DDBJ databases">
        <authorList>
            <consortium name="Pathogen Informatics"/>
            <person name="Doyle S."/>
        </authorList>
    </citation>
    <scope>NUCLEOTIDE SEQUENCE [LARGE SCALE GENOMIC DNA]</scope>
    <source>
        <strain evidence="1 2">NCTC10038</strain>
    </source>
</reference>
<proteinExistence type="predicted"/>
<dbReference type="GeneID" id="61637673"/>
<evidence type="ECO:0000313" key="2">
    <source>
        <dbReference type="Proteomes" id="UP000248640"/>
    </source>
</evidence>
<gene>
    <name evidence="1" type="ORF">NCTC10038_01704</name>
</gene>